<evidence type="ECO:0000256" key="1">
    <source>
        <dbReference type="ARBA" id="ARBA00007718"/>
    </source>
</evidence>
<name>A0A517NY34_9BACT</name>
<dbReference type="NCBIfam" id="TIGR00109">
    <property type="entry name" value="hemH"/>
    <property type="match status" value="1"/>
</dbReference>
<keyword evidence="2 7" id="KW-0408">Iron</keyword>
<dbReference type="InterPro" id="IPR033659">
    <property type="entry name" value="Ferrochelatase_N"/>
</dbReference>
<comment type="catalytic activity">
    <reaction evidence="6">
        <text>Fe-coproporphyrin III + 2 H(+) = coproporphyrin III + Fe(2+)</text>
        <dbReference type="Rhea" id="RHEA:49572"/>
        <dbReference type="ChEBI" id="CHEBI:15378"/>
        <dbReference type="ChEBI" id="CHEBI:29033"/>
        <dbReference type="ChEBI" id="CHEBI:68438"/>
        <dbReference type="ChEBI" id="CHEBI:131725"/>
        <dbReference type="EC" id="4.99.1.9"/>
    </reaction>
    <physiologicalReaction direction="right-to-left" evidence="6">
        <dbReference type="Rhea" id="RHEA:49574"/>
    </physiologicalReaction>
</comment>
<comment type="function">
    <text evidence="7">Catalyzes the ferrous insertion into protoporphyrin IX.</text>
</comment>
<dbReference type="NCBIfam" id="NF000689">
    <property type="entry name" value="PRK00035.2-1"/>
    <property type="match status" value="1"/>
</dbReference>
<organism evidence="9 10">
    <name type="scientific">Stieleria marina</name>
    <dbReference type="NCBI Taxonomy" id="1930275"/>
    <lineage>
        <taxon>Bacteria</taxon>
        <taxon>Pseudomonadati</taxon>
        <taxon>Planctomycetota</taxon>
        <taxon>Planctomycetia</taxon>
        <taxon>Pirellulales</taxon>
        <taxon>Pirellulaceae</taxon>
        <taxon>Stieleria</taxon>
    </lineage>
</organism>
<keyword evidence="7" id="KW-0479">Metal-binding</keyword>
<dbReference type="EMBL" id="CP036526">
    <property type="protein sequence ID" value="QDT12034.1"/>
    <property type="molecule type" value="Genomic_DNA"/>
</dbReference>
<dbReference type="RefSeq" id="WP_145419768.1">
    <property type="nucleotide sequence ID" value="NZ_CP036526.1"/>
</dbReference>
<dbReference type="GO" id="GO:0046872">
    <property type="term" value="F:metal ion binding"/>
    <property type="evidence" value="ECO:0007669"/>
    <property type="project" value="UniProtKB-KW"/>
</dbReference>
<dbReference type="Proteomes" id="UP000319817">
    <property type="component" value="Chromosome"/>
</dbReference>
<dbReference type="SUPFAM" id="SSF53800">
    <property type="entry name" value="Chelatase"/>
    <property type="match status" value="1"/>
</dbReference>
<feature type="binding site" evidence="7">
    <location>
        <position position="185"/>
    </location>
    <ligand>
        <name>Fe(2+)</name>
        <dbReference type="ChEBI" id="CHEBI:29033"/>
    </ligand>
</feature>
<proteinExistence type="inferred from homology"/>
<comment type="catalytic activity">
    <reaction evidence="7">
        <text>heme b + 2 H(+) = protoporphyrin IX + Fe(2+)</text>
        <dbReference type="Rhea" id="RHEA:22584"/>
        <dbReference type="ChEBI" id="CHEBI:15378"/>
        <dbReference type="ChEBI" id="CHEBI:29033"/>
        <dbReference type="ChEBI" id="CHEBI:57306"/>
        <dbReference type="ChEBI" id="CHEBI:60344"/>
        <dbReference type="EC" id="4.98.1.1"/>
    </reaction>
</comment>
<accession>A0A517NY34</accession>
<evidence type="ECO:0000313" key="9">
    <source>
        <dbReference type="EMBL" id="QDT12034.1"/>
    </source>
</evidence>
<dbReference type="Gene3D" id="3.40.50.1400">
    <property type="match status" value="2"/>
</dbReference>
<dbReference type="GO" id="GO:0006783">
    <property type="term" value="P:heme biosynthetic process"/>
    <property type="evidence" value="ECO:0007669"/>
    <property type="project" value="UniProtKB-UniRule"/>
</dbReference>
<dbReference type="EC" id="4.98.1.1" evidence="7"/>
<evidence type="ECO:0000256" key="3">
    <source>
        <dbReference type="ARBA" id="ARBA00023133"/>
    </source>
</evidence>
<dbReference type="Pfam" id="PF00762">
    <property type="entry name" value="Ferrochelatase"/>
    <property type="match status" value="1"/>
</dbReference>
<evidence type="ECO:0000256" key="7">
    <source>
        <dbReference type="HAMAP-Rule" id="MF_00323"/>
    </source>
</evidence>
<dbReference type="InterPro" id="IPR001015">
    <property type="entry name" value="Ferrochelatase"/>
</dbReference>
<gene>
    <name evidence="7 9" type="primary">hemH</name>
    <name evidence="9" type="ORF">K239x_40420</name>
</gene>
<evidence type="ECO:0000256" key="8">
    <source>
        <dbReference type="RuleBase" id="RU004185"/>
    </source>
</evidence>
<evidence type="ECO:0000256" key="5">
    <source>
        <dbReference type="ARBA" id="ARBA00023244"/>
    </source>
</evidence>
<evidence type="ECO:0000256" key="4">
    <source>
        <dbReference type="ARBA" id="ARBA00023239"/>
    </source>
</evidence>
<dbReference type="CDD" id="cd00419">
    <property type="entry name" value="Ferrochelatase_C"/>
    <property type="match status" value="1"/>
</dbReference>
<comment type="similarity">
    <text evidence="1 7 8">Belongs to the ferrochelatase family.</text>
</comment>
<dbReference type="GO" id="GO:0004325">
    <property type="term" value="F:ferrochelatase activity"/>
    <property type="evidence" value="ECO:0007669"/>
    <property type="project" value="UniProtKB-UniRule"/>
</dbReference>
<dbReference type="HAMAP" id="MF_00323">
    <property type="entry name" value="Ferrochelatase"/>
    <property type="match status" value="1"/>
</dbReference>
<dbReference type="OrthoDB" id="9776380at2"/>
<feature type="binding site" evidence="7">
    <location>
        <position position="266"/>
    </location>
    <ligand>
        <name>Fe(2+)</name>
        <dbReference type="ChEBI" id="CHEBI:29033"/>
    </ligand>
</feature>
<evidence type="ECO:0000256" key="6">
    <source>
        <dbReference type="ARBA" id="ARBA00024536"/>
    </source>
</evidence>
<evidence type="ECO:0000313" key="10">
    <source>
        <dbReference type="Proteomes" id="UP000319817"/>
    </source>
</evidence>
<dbReference type="InterPro" id="IPR033644">
    <property type="entry name" value="Ferrochelatase_C"/>
</dbReference>
<evidence type="ECO:0000256" key="2">
    <source>
        <dbReference type="ARBA" id="ARBA00023004"/>
    </source>
</evidence>
<reference evidence="9 10" key="1">
    <citation type="submission" date="2019-02" db="EMBL/GenBank/DDBJ databases">
        <title>Deep-cultivation of Planctomycetes and their phenomic and genomic characterization uncovers novel biology.</title>
        <authorList>
            <person name="Wiegand S."/>
            <person name="Jogler M."/>
            <person name="Boedeker C."/>
            <person name="Pinto D."/>
            <person name="Vollmers J."/>
            <person name="Rivas-Marin E."/>
            <person name="Kohn T."/>
            <person name="Peeters S.H."/>
            <person name="Heuer A."/>
            <person name="Rast P."/>
            <person name="Oberbeckmann S."/>
            <person name="Bunk B."/>
            <person name="Jeske O."/>
            <person name="Meyerdierks A."/>
            <person name="Storesund J.E."/>
            <person name="Kallscheuer N."/>
            <person name="Luecker S."/>
            <person name="Lage O.M."/>
            <person name="Pohl T."/>
            <person name="Merkel B.J."/>
            <person name="Hornburger P."/>
            <person name="Mueller R.-W."/>
            <person name="Bruemmer F."/>
            <person name="Labrenz M."/>
            <person name="Spormann A.M."/>
            <person name="Op den Camp H."/>
            <person name="Overmann J."/>
            <person name="Amann R."/>
            <person name="Jetten M.S.M."/>
            <person name="Mascher T."/>
            <person name="Medema M.H."/>
            <person name="Devos D.P."/>
            <person name="Kaster A.-K."/>
            <person name="Ovreas L."/>
            <person name="Rohde M."/>
            <person name="Galperin M.Y."/>
            <person name="Jogler C."/>
        </authorList>
    </citation>
    <scope>NUCLEOTIDE SEQUENCE [LARGE SCALE GENOMIC DNA]</scope>
    <source>
        <strain evidence="9 10">K23_9</strain>
    </source>
</reference>
<dbReference type="PANTHER" id="PTHR11108:SF1">
    <property type="entry name" value="FERROCHELATASE, MITOCHONDRIAL"/>
    <property type="match status" value="1"/>
</dbReference>
<keyword evidence="4 7" id="KW-0456">Lyase</keyword>
<dbReference type="GO" id="GO:0005737">
    <property type="term" value="C:cytoplasm"/>
    <property type="evidence" value="ECO:0007669"/>
    <property type="project" value="UniProtKB-SubCell"/>
</dbReference>
<dbReference type="UniPathway" id="UPA00252">
    <property type="reaction ID" value="UER00325"/>
</dbReference>
<sequence length="347" mass="38970">MSEEELPYDSFMLVSFGGPEGPDDVMPFLENVLRGKNVPRERMLEVAEHYSHFGGVSPINEHNRQLLAAIRTEFESAGVDLPVYWGNRNWNPLFPDTLQQMKDDGCRRSLAFFTSMFSCYSGCRQYRENIIAAQEQVGEGAPIVEKVRMGFNHPLFIETMAESVQNEIDTLGVVTSDVTVLFTAHSIPMSMADNCDYEKQLREASRLVADKVGASDWNLVYQSRSGPPQQPWLEPDVCDAIAEMDDQKKIGHLVVVPIGFVSDHMEVMFDLDEEAADLCQQRGIKMGRAKTAGTSPKFVQMVRMLVEERIGKSQQKLAVGELGAWHDVCPADCCQYTPRRPQGVRPT</sequence>
<keyword evidence="3 7" id="KW-0350">Heme biosynthesis</keyword>
<comment type="pathway">
    <text evidence="7">Porphyrin-containing compound metabolism; protoheme biosynthesis; protoheme from protoporphyrin-IX: step 1/1.</text>
</comment>
<dbReference type="PANTHER" id="PTHR11108">
    <property type="entry name" value="FERROCHELATASE"/>
    <property type="match status" value="1"/>
</dbReference>
<dbReference type="CDD" id="cd03411">
    <property type="entry name" value="Ferrochelatase_N"/>
    <property type="match status" value="1"/>
</dbReference>
<keyword evidence="5 7" id="KW-0627">Porphyrin biosynthesis</keyword>
<keyword evidence="7" id="KW-0963">Cytoplasm</keyword>
<protein>
    <recommendedName>
        <fullName evidence="7">Ferrochelatase</fullName>
        <ecNumber evidence="7">4.98.1.1</ecNumber>
    </recommendedName>
    <alternativeName>
        <fullName evidence="7">Heme synthase</fullName>
    </alternativeName>
    <alternativeName>
        <fullName evidence="7">Protoheme ferro-lyase</fullName>
    </alternativeName>
</protein>
<comment type="subcellular location">
    <subcellularLocation>
        <location evidence="7">Cytoplasm</location>
    </subcellularLocation>
</comment>
<keyword evidence="10" id="KW-1185">Reference proteome</keyword>
<dbReference type="AlphaFoldDB" id="A0A517NY34"/>